<accession>A0ABP6A6W4</accession>
<dbReference type="Pfam" id="PF03994">
    <property type="entry name" value="DUF350"/>
    <property type="match status" value="1"/>
</dbReference>
<feature type="transmembrane region" description="Helical" evidence="7">
    <location>
        <begin position="9"/>
        <end position="30"/>
    </location>
</feature>
<dbReference type="EMBL" id="BAAARY010000001">
    <property type="protein sequence ID" value="GAA2509744.1"/>
    <property type="molecule type" value="Genomic_DNA"/>
</dbReference>
<evidence type="ECO:0000313" key="9">
    <source>
        <dbReference type="Proteomes" id="UP001499978"/>
    </source>
</evidence>
<keyword evidence="9" id="KW-1185">Reference proteome</keyword>
<keyword evidence="3" id="KW-1003">Cell membrane</keyword>
<protein>
    <recommendedName>
        <fullName evidence="10">DUF350 domain-containing protein</fullName>
    </recommendedName>
</protein>
<comment type="subcellular location">
    <subcellularLocation>
        <location evidence="1">Cell membrane</location>
        <topology evidence="1">Multi-pass membrane protein</topology>
    </subcellularLocation>
</comment>
<comment type="caution">
    <text evidence="8">The sequence shown here is derived from an EMBL/GenBank/DDBJ whole genome shotgun (WGS) entry which is preliminary data.</text>
</comment>
<evidence type="ECO:0000256" key="5">
    <source>
        <dbReference type="ARBA" id="ARBA00022989"/>
    </source>
</evidence>
<organism evidence="8 9">
    <name type="scientific">Pilimelia columellifera subsp. columellifera</name>
    <dbReference type="NCBI Taxonomy" id="706583"/>
    <lineage>
        <taxon>Bacteria</taxon>
        <taxon>Bacillati</taxon>
        <taxon>Actinomycetota</taxon>
        <taxon>Actinomycetes</taxon>
        <taxon>Micromonosporales</taxon>
        <taxon>Micromonosporaceae</taxon>
        <taxon>Pilimelia</taxon>
    </lineage>
</organism>
<reference evidence="9" key="1">
    <citation type="journal article" date="2019" name="Int. J. Syst. Evol. Microbiol.">
        <title>The Global Catalogue of Microorganisms (GCM) 10K type strain sequencing project: providing services to taxonomists for standard genome sequencing and annotation.</title>
        <authorList>
            <consortium name="The Broad Institute Genomics Platform"/>
            <consortium name="The Broad Institute Genome Sequencing Center for Infectious Disease"/>
            <person name="Wu L."/>
            <person name="Ma J."/>
        </authorList>
    </citation>
    <scope>NUCLEOTIDE SEQUENCE [LARGE SCALE GENOMIC DNA]</scope>
    <source>
        <strain evidence="9">JCM 3367</strain>
    </source>
</reference>
<dbReference type="InterPro" id="IPR007140">
    <property type="entry name" value="DUF350"/>
</dbReference>
<comment type="similarity">
    <text evidence="2">Belongs to the UPF0719 family.</text>
</comment>
<proteinExistence type="inferred from homology"/>
<name>A0ABP6A6W4_9ACTN</name>
<feature type="transmembrane region" description="Helical" evidence="7">
    <location>
        <begin position="81"/>
        <end position="101"/>
    </location>
</feature>
<evidence type="ECO:0000256" key="2">
    <source>
        <dbReference type="ARBA" id="ARBA00005779"/>
    </source>
</evidence>
<evidence type="ECO:0008006" key="10">
    <source>
        <dbReference type="Google" id="ProtNLM"/>
    </source>
</evidence>
<dbReference type="Proteomes" id="UP001499978">
    <property type="component" value="Unassembled WGS sequence"/>
</dbReference>
<evidence type="ECO:0000256" key="7">
    <source>
        <dbReference type="SAM" id="Phobius"/>
    </source>
</evidence>
<feature type="transmembrane region" description="Helical" evidence="7">
    <location>
        <begin position="121"/>
        <end position="140"/>
    </location>
</feature>
<feature type="transmembrane region" description="Helical" evidence="7">
    <location>
        <begin position="50"/>
        <end position="69"/>
    </location>
</feature>
<evidence type="ECO:0000313" key="8">
    <source>
        <dbReference type="EMBL" id="GAA2509744.1"/>
    </source>
</evidence>
<keyword evidence="4 7" id="KW-0812">Transmembrane</keyword>
<gene>
    <name evidence="8" type="ORF">GCM10010201_00330</name>
</gene>
<evidence type="ECO:0000256" key="1">
    <source>
        <dbReference type="ARBA" id="ARBA00004651"/>
    </source>
</evidence>
<evidence type="ECO:0000256" key="6">
    <source>
        <dbReference type="ARBA" id="ARBA00023136"/>
    </source>
</evidence>
<dbReference type="RefSeq" id="WP_344166525.1">
    <property type="nucleotide sequence ID" value="NZ_BAAARY010000001.1"/>
</dbReference>
<keyword evidence="5 7" id="KW-1133">Transmembrane helix</keyword>
<evidence type="ECO:0000256" key="3">
    <source>
        <dbReference type="ARBA" id="ARBA00022475"/>
    </source>
</evidence>
<sequence length="141" mass="13890">MIKMLFTDLLVTAGYAGIGLALMAAGWALADLATPGQPHRLVGVDRNRNATIVLVSNIASIAAIAAAAVTADPGDVGGGMATAAVLGLVGLIVLTGAFLLLDLATPGDLGQLIGEGQTHPAIWVTATARLAAGVIIAAAIS</sequence>
<evidence type="ECO:0000256" key="4">
    <source>
        <dbReference type="ARBA" id="ARBA00022692"/>
    </source>
</evidence>
<keyword evidence="6 7" id="KW-0472">Membrane</keyword>